<keyword evidence="3" id="KW-0109">Calcium transport</keyword>
<feature type="compositionally biased region" description="Basic and acidic residues" evidence="13">
    <location>
        <begin position="263"/>
        <end position="289"/>
    </location>
</feature>
<accession>A0A086K3E9</accession>
<dbReference type="VEuPathDB" id="ToxoDB:TGDOM2_267720"/>
<feature type="compositionally biased region" description="Low complexity" evidence="13">
    <location>
        <begin position="353"/>
        <end position="368"/>
    </location>
</feature>
<reference evidence="16 17" key="1">
    <citation type="submission" date="2014-02" db="EMBL/GenBank/DDBJ databases">
        <authorList>
            <person name="Sibley D."/>
            <person name="Venepally P."/>
            <person name="Karamycheva S."/>
            <person name="Hadjithomas M."/>
            <person name="Khan A."/>
            <person name="Brunk B."/>
            <person name="Roos D."/>
            <person name="Caler E."/>
            <person name="Lorenzi H."/>
        </authorList>
    </citation>
    <scope>NUCLEOTIDE SEQUENCE [LARGE SCALE GENOMIC DNA]</scope>
    <source>
        <strain evidence="16 17">GAB2-2007-GAL-DOM2</strain>
    </source>
</reference>
<dbReference type="EMBL" id="AHZU02000892">
    <property type="protein sequence ID" value="KFG38917.1"/>
    <property type="molecule type" value="Genomic_DNA"/>
</dbReference>
<evidence type="ECO:0000256" key="10">
    <source>
        <dbReference type="ARBA" id="ARBA00023136"/>
    </source>
</evidence>
<evidence type="ECO:0000256" key="7">
    <source>
        <dbReference type="ARBA" id="ARBA00022882"/>
    </source>
</evidence>
<dbReference type="PANTHER" id="PTHR45628:SF7">
    <property type="entry name" value="VOLTAGE-DEPENDENT CALCIUM CHANNEL TYPE A SUBUNIT ALPHA-1"/>
    <property type="match status" value="1"/>
</dbReference>
<keyword evidence="2" id="KW-0813">Transport</keyword>
<feature type="region of interest" description="Disordered" evidence="13">
    <location>
        <begin position="139"/>
        <end position="158"/>
    </location>
</feature>
<feature type="transmembrane region" description="Helical" evidence="14">
    <location>
        <begin position="606"/>
        <end position="628"/>
    </location>
</feature>
<comment type="subcellular location">
    <subcellularLocation>
        <location evidence="1">Membrane</location>
        <topology evidence="1">Multi-pass membrane protein</topology>
    </subcellularLocation>
</comment>
<evidence type="ECO:0000256" key="12">
    <source>
        <dbReference type="ARBA" id="ARBA00023303"/>
    </source>
</evidence>
<sequence>MEGRETSAGRPLSSRLLQLAREADEAEAAGRLDLTSPLSAAASPDSLCGSDSRLLQAAGEGDGAGPPASSGTVSPRSRGLGNPIPFGDRQHARRLTSLPYRRTSSACLIPLLSSSAEGRTPWRGEETPEARGLVSVSAHASGAQTRARESRVSSVASDCEEGEVSPLFSRRERPRQETVALPPLPRSSVAHAGLAADSGKSLHFREAEVVAALAPASFARTLSRLRTRGRTREGEETGAVLEREVPNEDGPECAPVAATPCVPEKEREKERGRERRLVEGSREEGRRGADAGFLGPSGEREWREVSLEDESAQPMVSFAPGQNRMRHLRYQRSSSWEPSTAAAFGSQPPTGTGANRAPLRAGLARAGLQGPSPPAQNGAANSRSGGPAHWGAVPNACSSFATGSSPASAAGAVAVPDLAASVALQHQMVRLAEELLYSPEESFHSGPVQRGAHPSSSAYPPASFTFHEQQQSLFHLDKTRVPVLASSGSNADSLGPWEALSPNGPARFGGTVTPGSLLGGPGYPTRGSEGTFDFDAPRRDSTGFWAFTGVWADQDAAAAEFKKIAAARGGNGLMTLHAFRLLVTIFVILDVLKFGASTYFPPSNYTAFLVFLFLNLGVWLFFLAEAALKIRLLGFRRYMNSLFTFFDGFLLLIQSAALAVRFAIVLDPDGVGKPVFDPGSVERDDSIVNEFMQSRIHVALLTLDTIQLCRVYRLTFSCRELFLLTKSILHSLRSLQWTALFVFCVIYTCAIFCTWTFYDADDAEMSLLWGNLILSMFTLFTVLTLEGWNGVANSTAEKHPFSRIFFVCFICFTTLTLLNIVTGIILDAYVDMSSRLAAEASYHEHLEKDARNEDLLTKAFQQTEFLFSLPASAAATSGFRNWTSLSRSSGEGNKLSLDSGGPKKVPEAGSSDREKGEERRSQAFARASTGTFFSPAHAEPDREASAASAFFVEGDRTFQTVGQCGSSAGRGAKLERKTTGLTSECSTTARPPTEGNDGSNAGSGEGAEKGEKTDKCDRDEKGERGEDRGCAARKAQETCGVEKGGGDGDGQGPGSLEETEDEERRRERRSTLDGDSSGDAHEDSQAWNEKDRKPKQSGAARFLRRVQASGIFHLGRKVPHVEEEKKDERKVVACLNLANLHPLDILQHPAILDALEKAGIPLFQAFDVLNLYYTRGVEFITVKEFAESCGRVCGTSTGRQLLQMQIDLHQKLNRVEKRVRRLTRALVQQQQLVLLQQQQLLSASTPVTRSRSIWGWSDRERKTDFVDISRRARFRKNRAIRPTAAHGFGAAIEETTLPEHFLPKVGKIPNVDTKLGGSDTVATLVTTDTHRVLWCAQKRDFSKFKRGSFYWGSLFS</sequence>
<dbReference type="GO" id="GO:0005891">
    <property type="term" value="C:voltage-gated calcium channel complex"/>
    <property type="evidence" value="ECO:0007669"/>
    <property type="project" value="TreeGrafter"/>
</dbReference>
<protein>
    <submittedName>
        <fullName evidence="16">Transporter, cation channel family protein</fullName>
    </submittedName>
</protein>
<evidence type="ECO:0000256" key="6">
    <source>
        <dbReference type="ARBA" id="ARBA00022837"/>
    </source>
</evidence>
<dbReference type="Proteomes" id="UP000028837">
    <property type="component" value="Unassembled WGS sequence"/>
</dbReference>
<feature type="compositionally biased region" description="Basic and acidic residues" evidence="13">
    <location>
        <begin position="230"/>
        <end position="246"/>
    </location>
</feature>
<evidence type="ECO:0000313" key="16">
    <source>
        <dbReference type="EMBL" id="KFG38917.1"/>
    </source>
</evidence>
<feature type="transmembrane region" description="Helical" evidence="14">
    <location>
        <begin position="737"/>
        <end position="757"/>
    </location>
</feature>
<feature type="compositionally biased region" description="Low complexity" evidence="13">
    <location>
        <begin position="29"/>
        <end position="47"/>
    </location>
</feature>
<evidence type="ECO:0000259" key="15">
    <source>
        <dbReference type="Pfam" id="PF00520"/>
    </source>
</evidence>
<feature type="transmembrane region" description="Helical" evidence="14">
    <location>
        <begin position="640"/>
        <end position="664"/>
    </location>
</feature>
<keyword evidence="5 14" id="KW-0812">Transmembrane</keyword>
<keyword evidence="12" id="KW-0407">Ion channel</keyword>
<comment type="caution">
    <text evidence="16">The sequence shown here is derived from an EMBL/GenBank/DDBJ whole genome shotgun (WGS) entry which is preliminary data.</text>
</comment>
<dbReference type="Pfam" id="PF00520">
    <property type="entry name" value="Ion_trans"/>
    <property type="match status" value="1"/>
</dbReference>
<keyword evidence="10 14" id="KW-0472">Membrane</keyword>
<feature type="compositionally biased region" description="Basic and acidic residues" evidence="13">
    <location>
        <begin position="1006"/>
        <end position="1036"/>
    </location>
</feature>
<name>A0A086K3E9_TOXGO</name>
<proteinExistence type="predicted"/>
<feature type="transmembrane region" description="Helical" evidence="14">
    <location>
        <begin position="578"/>
        <end position="600"/>
    </location>
</feature>
<evidence type="ECO:0000256" key="2">
    <source>
        <dbReference type="ARBA" id="ARBA00022448"/>
    </source>
</evidence>
<dbReference type="PANTHER" id="PTHR45628">
    <property type="entry name" value="VOLTAGE-DEPENDENT CALCIUM CHANNEL TYPE A SUBUNIT ALPHA-1"/>
    <property type="match status" value="1"/>
</dbReference>
<keyword evidence="8 14" id="KW-1133">Transmembrane helix</keyword>
<keyword evidence="9" id="KW-0406">Ion transport</keyword>
<dbReference type="OrthoDB" id="431647at2759"/>
<feature type="region of interest" description="Disordered" evidence="13">
    <location>
        <begin position="228"/>
        <end position="387"/>
    </location>
</feature>
<dbReference type="GO" id="GO:0008331">
    <property type="term" value="F:high voltage-gated calcium channel activity"/>
    <property type="evidence" value="ECO:0007669"/>
    <property type="project" value="TreeGrafter"/>
</dbReference>
<evidence type="ECO:0000256" key="3">
    <source>
        <dbReference type="ARBA" id="ARBA00022568"/>
    </source>
</evidence>
<feature type="compositionally biased region" description="Polar residues" evidence="13">
    <location>
        <begin position="979"/>
        <end position="990"/>
    </location>
</feature>
<dbReference type="Gene3D" id="1.20.120.350">
    <property type="entry name" value="Voltage-gated potassium channels. Chain C"/>
    <property type="match status" value="1"/>
</dbReference>
<feature type="region of interest" description="Disordered" evidence="13">
    <location>
        <begin position="885"/>
        <end position="940"/>
    </location>
</feature>
<evidence type="ECO:0000313" key="17">
    <source>
        <dbReference type="Proteomes" id="UP000028837"/>
    </source>
</evidence>
<dbReference type="Gene3D" id="1.10.287.70">
    <property type="match status" value="1"/>
</dbReference>
<feature type="region of interest" description="Disordered" evidence="13">
    <location>
        <begin position="29"/>
        <end position="91"/>
    </location>
</feature>
<keyword evidence="6" id="KW-0106">Calcium</keyword>
<feature type="transmembrane region" description="Helical" evidence="14">
    <location>
        <begin position="804"/>
        <end position="826"/>
    </location>
</feature>
<organism evidence="16 17">
    <name type="scientific">Toxoplasma gondii GAB2-2007-GAL-DOM2</name>
    <dbReference type="NCBI Taxonomy" id="1130820"/>
    <lineage>
        <taxon>Eukaryota</taxon>
        <taxon>Sar</taxon>
        <taxon>Alveolata</taxon>
        <taxon>Apicomplexa</taxon>
        <taxon>Conoidasida</taxon>
        <taxon>Coccidia</taxon>
        <taxon>Eucoccidiorida</taxon>
        <taxon>Eimeriorina</taxon>
        <taxon>Sarcocystidae</taxon>
        <taxon>Toxoplasma</taxon>
    </lineage>
</organism>
<keyword evidence="4" id="KW-0107">Calcium channel</keyword>
<feature type="region of interest" description="Disordered" evidence="13">
    <location>
        <begin position="962"/>
        <end position="1098"/>
    </location>
</feature>
<dbReference type="InterPro" id="IPR005821">
    <property type="entry name" value="Ion_trans_dom"/>
</dbReference>
<evidence type="ECO:0000256" key="5">
    <source>
        <dbReference type="ARBA" id="ARBA00022692"/>
    </source>
</evidence>
<feature type="compositionally biased region" description="Basic and acidic residues" evidence="13">
    <location>
        <begin position="904"/>
        <end position="921"/>
    </location>
</feature>
<dbReference type="GO" id="GO:0098703">
    <property type="term" value="P:calcium ion import across plasma membrane"/>
    <property type="evidence" value="ECO:0007669"/>
    <property type="project" value="TreeGrafter"/>
</dbReference>
<keyword evidence="11" id="KW-0325">Glycoprotein</keyword>
<feature type="domain" description="Ion transport" evidence="15">
    <location>
        <begin position="578"/>
        <end position="835"/>
    </location>
</feature>
<dbReference type="SUPFAM" id="SSF81324">
    <property type="entry name" value="Voltage-gated potassium channels"/>
    <property type="match status" value="1"/>
</dbReference>
<evidence type="ECO:0000256" key="11">
    <source>
        <dbReference type="ARBA" id="ARBA00023180"/>
    </source>
</evidence>
<gene>
    <name evidence="16" type="ORF">TGDOM2_267720</name>
</gene>
<feature type="compositionally biased region" description="Basic and acidic residues" evidence="13">
    <location>
        <begin position="1062"/>
        <end position="1094"/>
    </location>
</feature>
<evidence type="ECO:0000256" key="9">
    <source>
        <dbReference type="ARBA" id="ARBA00023065"/>
    </source>
</evidence>
<evidence type="ECO:0000256" key="8">
    <source>
        <dbReference type="ARBA" id="ARBA00022989"/>
    </source>
</evidence>
<keyword evidence="7" id="KW-0851">Voltage-gated channel</keyword>
<feature type="transmembrane region" description="Helical" evidence="14">
    <location>
        <begin position="769"/>
        <end position="792"/>
    </location>
</feature>
<evidence type="ECO:0000256" key="1">
    <source>
        <dbReference type="ARBA" id="ARBA00004141"/>
    </source>
</evidence>
<dbReference type="InterPro" id="IPR050599">
    <property type="entry name" value="VDCC_alpha-1_subunit"/>
</dbReference>
<evidence type="ECO:0000256" key="14">
    <source>
        <dbReference type="SAM" id="Phobius"/>
    </source>
</evidence>
<evidence type="ECO:0000256" key="4">
    <source>
        <dbReference type="ARBA" id="ARBA00022673"/>
    </source>
</evidence>
<dbReference type="InterPro" id="IPR027359">
    <property type="entry name" value="Volt_channel_dom_sf"/>
</dbReference>
<evidence type="ECO:0000256" key="13">
    <source>
        <dbReference type="SAM" id="MobiDB-lite"/>
    </source>
</evidence>